<comment type="caution">
    <text evidence="1">The sequence shown here is derived from an EMBL/GenBank/DDBJ whole genome shotgun (WGS) entry which is preliminary data.</text>
</comment>
<dbReference type="EMBL" id="AKWJ02000024">
    <property type="protein sequence ID" value="EKP13786.1"/>
    <property type="molecule type" value="Genomic_DNA"/>
</dbReference>
<keyword evidence="2" id="KW-1185">Reference proteome</keyword>
<protein>
    <submittedName>
        <fullName evidence="1">Uncharacterized protein</fullName>
    </submittedName>
</protein>
<name>A0ABN0HYE8_LEPBO</name>
<evidence type="ECO:0000313" key="1">
    <source>
        <dbReference type="EMBL" id="EKP13786.1"/>
    </source>
</evidence>
<evidence type="ECO:0000313" key="2">
    <source>
        <dbReference type="Proteomes" id="UP000002837"/>
    </source>
</evidence>
<reference evidence="1" key="1">
    <citation type="submission" date="2012-09" db="EMBL/GenBank/DDBJ databases">
        <authorList>
            <person name="Harkins D.M."/>
            <person name="Durkin A.S."/>
            <person name="Brinkac L.M."/>
            <person name="Selengut J.D."/>
            <person name="Sanka R."/>
            <person name="DePew J."/>
            <person name="Purushe J."/>
            <person name="Picardeau M."/>
            <person name="Werts C."/>
            <person name="Goarant C."/>
            <person name="Vinetz J.M."/>
            <person name="Sutton G.G."/>
            <person name="Nelson W.C."/>
            <person name="Fouts D.E."/>
        </authorList>
    </citation>
    <scope>NUCLEOTIDE SEQUENCE [LARGE SCALE GENOMIC DNA]</scope>
    <source>
        <strain evidence="1">200801926</strain>
    </source>
</reference>
<sequence length="95" mass="11109">MYAGFNLNKGYLYSLFFDSKKWLELSGNGTTFKESIYDCLKNQTEVKLKEEEKYSNEKISEKSLYLPCKGESKTLKFSCDANTCKLQSIWLNEEF</sequence>
<gene>
    <name evidence="1" type="ORF">LEP1GSC128_1341</name>
</gene>
<proteinExistence type="predicted"/>
<accession>A0ABN0HYE8</accession>
<organism evidence="1 2">
    <name type="scientific">Leptospira borgpetersenii str. 200801926</name>
    <dbReference type="NCBI Taxonomy" id="1193009"/>
    <lineage>
        <taxon>Bacteria</taxon>
        <taxon>Pseudomonadati</taxon>
        <taxon>Spirochaetota</taxon>
        <taxon>Spirochaetia</taxon>
        <taxon>Leptospirales</taxon>
        <taxon>Leptospiraceae</taxon>
        <taxon>Leptospira</taxon>
    </lineage>
</organism>
<dbReference type="Proteomes" id="UP000002837">
    <property type="component" value="Unassembled WGS sequence"/>
</dbReference>